<name>A0A6N9HGK5_9BURK</name>
<keyword evidence="1" id="KW-0732">Signal</keyword>
<reference evidence="2 3" key="1">
    <citation type="submission" date="2019-12" db="EMBL/GenBank/DDBJ databases">
        <title>Novel species isolated from a subtropical stream in China.</title>
        <authorList>
            <person name="Lu H."/>
        </authorList>
    </citation>
    <scope>NUCLEOTIDE SEQUENCE [LARGE SCALE GENOMIC DNA]</scope>
    <source>
        <strain evidence="2 3">DS3</strain>
    </source>
</reference>
<accession>A0A6N9HGK5</accession>
<evidence type="ECO:0000256" key="1">
    <source>
        <dbReference type="SAM" id="SignalP"/>
    </source>
</evidence>
<organism evidence="2 3">
    <name type="scientific">Pseudoduganella guangdongensis</name>
    <dbReference type="NCBI Taxonomy" id="2692179"/>
    <lineage>
        <taxon>Bacteria</taxon>
        <taxon>Pseudomonadati</taxon>
        <taxon>Pseudomonadota</taxon>
        <taxon>Betaproteobacteria</taxon>
        <taxon>Burkholderiales</taxon>
        <taxon>Oxalobacteraceae</taxon>
        <taxon>Telluria group</taxon>
        <taxon>Pseudoduganella</taxon>
    </lineage>
</organism>
<dbReference type="InterPro" id="IPR021457">
    <property type="entry name" value="DUF3108"/>
</dbReference>
<comment type="caution">
    <text evidence="2">The sequence shown here is derived from an EMBL/GenBank/DDBJ whole genome shotgun (WGS) entry which is preliminary data.</text>
</comment>
<protein>
    <submittedName>
        <fullName evidence="2">DUF3108 domain-containing protein</fullName>
    </submittedName>
</protein>
<dbReference type="AlphaFoldDB" id="A0A6N9HGK5"/>
<dbReference type="RefSeq" id="WP_161025711.1">
    <property type="nucleotide sequence ID" value="NZ_WWCJ01000007.1"/>
</dbReference>
<evidence type="ECO:0000313" key="2">
    <source>
        <dbReference type="EMBL" id="MYN02711.1"/>
    </source>
</evidence>
<dbReference type="Proteomes" id="UP000448575">
    <property type="component" value="Unassembled WGS sequence"/>
</dbReference>
<dbReference type="EMBL" id="WWCJ01000007">
    <property type="protein sequence ID" value="MYN02711.1"/>
    <property type="molecule type" value="Genomic_DNA"/>
</dbReference>
<evidence type="ECO:0000313" key="3">
    <source>
        <dbReference type="Proteomes" id="UP000448575"/>
    </source>
</evidence>
<dbReference type="Pfam" id="PF11306">
    <property type="entry name" value="DUF3108"/>
    <property type="match status" value="1"/>
</dbReference>
<gene>
    <name evidence="2" type="ORF">GTP41_11440</name>
</gene>
<sequence>MRRVLTSITLALIAASAAGADYPVAKRATNLPPSAELTYAVRGSNHGIPLFGTGTISWRQADGKYTLLTEARSGLFGKVLEHRSEGAHDDFGLAPASYYEKRIRKEPTTTRFDRQAQRIQFEDGKTSPAIRGGEQDRSSVTWQLAALARAAPDKFKPGSEWSFLVAGRRDADVWTFRVVGSETMESEALGNPKVLHFSRKPVGSHEQQVDLWLAPGLDWYPARIRFKEENGDSFEQVLEKVNRK</sequence>
<feature type="signal peptide" evidence="1">
    <location>
        <begin position="1"/>
        <end position="20"/>
    </location>
</feature>
<keyword evidence="3" id="KW-1185">Reference proteome</keyword>
<feature type="chain" id="PRO_5027101949" evidence="1">
    <location>
        <begin position="21"/>
        <end position="244"/>
    </location>
</feature>
<proteinExistence type="predicted"/>